<keyword evidence="1" id="KW-0732">Signal</keyword>
<comment type="caution">
    <text evidence="2">The sequence shown here is derived from an EMBL/GenBank/DDBJ whole genome shotgun (WGS) entry which is preliminary data.</text>
</comment>
<evidence type="ECO:0000313" key="3">
    <source>
        <dbReference type="EMBL" id="RMI20651.1"/>
    </source>
</evidence>
<dbReference type="Proteomes" id="UP000278036">
    <property type="component" value="Unassembled WGS sequence"/>
</dbReference>
<evidence type="ECO:0000256" key="1">
    <source>
        <dbReference type="SAM" id="SignalP"/>
    </source>
</evidence>
<reference evidence="2 5" key="1">
    <citation type="submission" date="2018-09" db="EMBL/GenBank/DDBJ databases">
        <title>Roseomonas sp. nov., isolated from feces of Tibetan antelopes in the Qinghai-Tibet plateau, China.</title>
        <authorList>
            <person name="Tian Z."/>
        </authorList>
    </citation>
    <scope>NUCLEOTIDE SEQUENCE [LARGE SCALE GENOMIC DNA]</scope>
    <source>
        <strain evidence="3 4">Z23</strain>
        <strain evidence="2 5">Z24</strain>
    </source>
</reference>
<evidence type="ECO:0000313" key="2">
    <source>
        <dbReference type="EMBL" id="RKK04703.1"/>
    </source>
</evidence>
<name>A0A3A9JIU6_9PROT</name>
<feature type="chain" id="PRO_5017218125" evidence="1">
    <location>
        <begin position="31"/>
        <end position="233"/>
    </location>
</feature>
<protein>
    <submittedName>
        <fullName evidence="2">ABC transporter permease</fullName>
    </submittedName>
</protein>
<dbReference type="AlphaFoldDB" id="A0A3A9JIU6"/>
<dbReference type="RefSeq" id="WP_120637800.1">
    <property type="nucleotide sequence ID" value="NZ_RAQU01000035.1"/>
</dbReference>
<dbReference type="InParanoid" id="A0A3A9JIU6"/>
<dbReference type="UniPathway" id="UPA00286"/>
<dbReference type="Proteomes" id="UP000274097">
    <property type="component" value="Unassembled WGS sequence"/>
</dbReference>
<dbReference type="OrthoDB" id="8452874at2"/>
<dbReference type="GO" id="GO:0042121">
    <property type="term" value="P:alginic acid biosynthetic process"/>
    <property type="evidence" value="ECO:0007669"/>
    <property type="project" value="UniProtKB-UniPathway"/>
</dbReference>
<evidence type="ECO:0000313" key="5">
    <source>
        <dbReference type="Proteomes" id="UP000278036"/>
    </source>
</evidence>
<evidence type="ECO:0000313" key="4">
    <source>
        <dbReference type="Proteomes" id="UP000274097"/>
    </source>
</evidence>
<accession>A0A3A9JIU6</accession>
<keyword evidence="4" id="KW-1185">Reference proteome</keyword>
<dbReference type="EMBL" id="RAQU01000035">
    <property type="protein sequence ID" value="RKK04703.1"/>
    <property type="molecule type" value="Genomic_DNA"/>
</dbReference>
<organism evidence="2 5">
    <name type="scientific">Teichococcus wenyumeiae</name>
    <dbReference type="NCBI Taxonomy" id="2478470"/>
    <lineage>
        <taxon>Bacteria</taxon>
        <taxon>Pseudomonadati</taxon>
        <taxon>Pseudomonadota</taxon>
        <taxon>Alphaproteobacteria</taxon>
        <taxon>Acetobacterales</taxon>
        <taxon>Roseomonadaceae</taxon>
        <taxon>Roseomonas</taxon>
    </lineage>
</organism>
<dbReference type="EMBL" id="RFLX01000010">
    <property type="protein sequence ID" value="RMI20651.1"/>
    <property type="molecule type" value="Genomic_DNA"/>
</dbReference>
<gene>
    <name evidence="2" type="ORF">D6Z83_07990</name>
    <name evidence="3" type="ORF">EBE87_14375</name>
</gene>
<feature type="signal peptide" evidence="1">
    <location>
        <begin position="1"/>
        <end position="30"/>
    </location>
</feature>
<sequence length="233" mass="24677">MSHPAQTRQARRILLGAILLAGLGSLPAQAQAPMLYEQRLPDDTAFVRVINALPGEVSVKSDFSPAFTQSSDDADRVGPYVPAEKAVGKEQALEITQGGETAKASVSFKQGYNTVILQRQDGKLVATNLSDSLEFNQLRARLAFYNLIPGCADGSLTLQGSNQAVFTGVAPNTTKSRSVNPTTASVQAACGGKPAPVQDLGKLDAGGQYSVWLMAPEGKPVTLLARDRIAPRR</sequence>
<proteinExistence type="predicted"/>